<dbReference type="Gene3D" id="2.40.70.10">
    <property type="entry name" value="Acid Proteases"/>
    <property type="match status" value="1"/>
</dbReference>
<keyword evidence="2" id="KW-0812">Transmembrane</keyword>
<dbReference type="STRING" id="45354.A0A1L0DB38"/>
<evidence type="ECO:0000256" key="1">
    <source>
        <dbReference type="ARBA" id="ARBA00023157"/>
    </source>
</evidence>
<dbReference type="Proteomes" id="UP000182334">
    <property type="component" value="Chromosome II"/>
</dbReference>
<dbReference type="SUPFAM" id="SSF50630">
    <property type="entry name" value="Acid proteases"/>
    <property type="match status" value="1"/>
</dbReference>
<dbReference type="OrthoDB" id="771136at2759"/>
<name>A0A1L0DB38_9ASCO</name>
<dbReference type="PROSITE" id="PS51767">
    <property type="entry name" value="PEPTIDASE_A1"/>
    <property type="match status" value="1"/>
</dbReference>
<reference evidence="4 5" key="1">
    <citation type="submission" date="2016-10" db="EMBL/GenBank/DDBJ databases">
        <authorList>
            <person name="de Groot N.N."/>
        </authorList>
    </citation>
    <scope>NUCLEOTIDE SEQUENCE [LARGE SCALE GENOMIC DNA]</scope>
    <source>
        <strain evidence="4 5">CBS 141442</strain>
    </source>
</reference>
<proteinExistence type="predicted"/>
<dbReference type="InterPro" id="IPR033121">
    <property type="entry name" value="PEPTIDASE_A1"/>
</dbReference>
<dbReference type="Pfam" id="PF00026">
    <property type="entry name" value="Asp"/>
    <property type="match status" value="1"/>
</dbReference>
<evidence type="ECO:0000313" key="5">
    <source>
        <dbReference type="Proteomes" id="UP000182334"/>
    </source>
</evidence>
<accession>A0A1L0DB38</accession>
<evidence type="ECO:0000259" key="3">
    <source>
        <dbReference type="PROSITE" id="PS51767"/>
    </source>
</evidence>
<feature type="transmembrane region" description="Helical" evidence="2">
    <location>
        <begin position="439"/>
        <end position="460"/>
    </location>
</feature>
<keyword evidence="2" id="KW-1133">Transmembrane helix</keyword>
<gene>
    <name evidence="4" type="ORF">SAMEA4029010_CIC11G00000005494</name>
</gene>
<dbReference type="AlphaFoldDB" id="A0A1L0DB38"/>
<keyword evidence="2" id="KW-0472">Membrane</keyword>
<organism evidence="4 5">
    <name type="scientific">Sungouiella intermedia</name>
    <dbReference type="NCBI Taxonomy" id="45354"/>
    <lineage>
        <taxon>Eukaryota</taxon>
        <taxon>Fungi</taxon>
        <taxon>Dikarya</taxon>
        <taxon>Ascomycota</taxon>
        <taxon>Saccharomycotina</taxon>
        <taxon>Pichiomycetes</taxon>
        <taxon>Metschnikowiaceae</taxon>
        <taxon>Sungouiella</taxon>
    </lineage>
</organism>
<evidence type="ECO:0000256" key="2">
    <source>
        <dbReference type="SAM" id="Phobius"/>
    </source>
</evidence>
<protein>
    <submittedName>
        <fullName evidence="4">CIC11C00000005494</fullName>
    </submittedName>
</protein>
<dbReference type="GO" id="GO:0004190">
    <property type="term" value="F:aspartic-type endopeptidase activity"/>
    <property type="evidence" value="ECO:0007669"/>
    <property type="project" value="UniProtKB-ARBA"/>
</dbReference>
<dbReference type="EMBL" id="LT635757">
    <property type="protein sequence ID" value="SGZ49622.1"/>
    <property type="molecule type" value="Genomic_DNA"/>
</dbReference>
<keyword evidence="1" id="KW-1015">Disulfide bond</keyword>
<keyword evidence="5" id="KW-1185">Reference proteome</keyword>
<evidence type="ECO:0000313" key="4">
    <source>
        <dbReference type="EMBL" id="SGZ49622.1"/>
    </source>
</evidence>
<feature type="domain" description="Peptidase A1" evidence="3">
    <location>
        <begin position="1"/>
        <end position="328"/>
    </location>
</feature>
<sequence>MRVLVLALLIEAGFCFITLPLKYVVREQSMEVYEPQTSNFLTKLSHERELVLEADVGPQKTKIEFLVDFWGNSNTLTSKSVLKEDCSSDHLGESLYLGDVQAEDVPFTTRSLQNHLRFGLSEVQEHELLKVDKMNIVQLLKYQKKIKSALVSFLFPKDDLSVGELVIGGIDHSKHRGALSKIPFYSSEGPLGSEQGDMIVVVLDEILLNGQQLAKGDYDMEVSTSQWSRLPQHFLTAIARRFGGVYDEVADFYYFGPSIATTDEILTLSLDGAKVNVPVRDLVTQSGLETYYLSLRPNIVDNVGVLGLDILKYAYIVIDYDNREIGLASTFRPGYEPSEGPDQENAFCVPMTTDNTEDGSTQNVNSMVTHCVEEDAVITVFPDGTVLDTMYIKKREYLSRIEKRKTKHKYRTKTKTKTKASTSLSRSSLLASLNVKVEIFGVNIFTFYVGCACVTFFILVA</sequence>
<dbReference type="InterPro" id="IPR021109">
    <property type="entry name" value="Peptidase_aspartic_dom_sf"/>
</dbReference>